<reference evidence="1 2" key="4">
    <citation type="journal article" date="2020" name="PLoS ONE">
        <title>Taxonomic classification of strain PO100/5 shows a broader geographic distribution and genetic markers of the recently described Corynebacterium silvaticum.</title>
        <authorList>
            <person name="Viana M.V.C."/>
            <person name="Profeta R."/>
            <person name="da Silva A.L."/>
            <person name="Hurtado R."/>
            <person name="Cerqueira J.C."/>
            <person name="Ribeiro B.F.S."/>
            <person name="Almeida M.O."/>
            <person name="Morais-Rodrigues F."/>
            <person name="Soares S.C."/>
            <person name="Oliveira M."/>
            <person name="Tavares L."/>
            <person name="Figueiredo H."/>
            <person name="Wattam A.R."/>
            <person name="Barh D."/>
            <person name="Ghosh P."/>
            <person name="Silva A."/>
            <person name="Azevedo V."/>
        </authorList>
    </citation>
    <scope>NUCLEOTIDE SEQUENCE [LARGE SCALE GENOMIC DNA]</scope>
    <source>
        <strain evidence="1 2">PO100/5</strain>
    </source>
</reference>
<dbReference type="Proteomes" id="UP000195652">
    <property type="component" value="Chromosome"/>
</dbReference>
<gene>
    <name evidence="1" type="ORF">CBE74_01000</name>
</gene>
<reference evidence="1 2" key="1">
    <citation type="journal article" date="2014" name="BMC Vet. Res.">
        <title>First report of Corynebacterium pseudotuberculosis from caseous lymphadenitis lesions in Black Alentejano pig (Sus scrofa domesticus).</title>
        <authorList>
            <person name="Oliveira M."/>
            <person name="Barroco C."/>
            <person name="Mottola C."/>
            <person name="Santos R."/>
            <person name="Lemsaddek A."/>
            <person name="Tavares L."/>
            <person name="Semedo-Lemsaddek T."/>
        </authorList>
    </citation>
    <scope>NUCLEOTIDE SEQUENCE [LARGE SCALE GENOMIC DNA]</scope>
    <source>
        <strain evidence="1 2">PO100/5</strain>
    </source>
</reference>
<reference evidence="1 2" key="2">
    <citation type="journal article" date="2020" name="Antonie Van Leeuwenhoek">
        <title>Phylogenomic characterisation of a novel corynebacterial species pathogenic to animals.</title>
        <authorList>
            <person name="Moller J."/>
            <person name="Musella L."/>
            <person name="Melnikov V."/>
            <person name="Geissdorfer W."/>
            <person name="Burkovski A."/>
            <person name="Sangal V."/>
        </authorList>
    </citation>
    <scope>NUCLEOTIDE SEQUENCE [LARGE SCALE GENOMIC DNA]</scope>
    <source>
        <strain evidence="1 2">PO100/5</strain>
    </source>
</reference>
<dbReference type="KEGG" id="csil:CBE74_01000"/>
<keyword evidence="2" id="KW-1185">Reference proteome</keyword>
<proteinExistence type="predicted"/>
<evidence type="ECO:0008006" key="3">
    <source>
        <dbReference type="Google" id="ProtNLM"/>
    </source>
</evidence>
<sequence>MRTPMPYVPGEIRKFLLQHEAFTELLHGGKVTTREVPDPLIKPHVTVATVGHVGDDPMLRRLMIQVTPWVPGRDASGLDEDPDVTAWNLAATAGELIGRAKNIVIDDEHAWSSTWVDGPIQLYDTERGADKVLYYAPVRFQVHLRRRAQII</sequence>
<dbReference type="AlphaFoldDB" id="A0A7Y4UPJ7"/>
<dbReference type="EMBL" id="CP021417">
    <property type="protein sequence ID" value="ARU45325.1"/>
    <property type="molecule type" value="Genomic_DNA"/>
</dbReference>
<reference evidence="1 2" key="3">
    <citation type="journal article" date="2020" name="Int. J. Syst. Evol. Microbiol.">
        <title>Corynebacterium silvaticum sp. nov., a unique group of NTTB corynebacteria in wild boar and roe deer.</title>
        <authorList>
            <person name="Dangel A."/>
            <person name="Berger A."/>
            <person name="Rau J."/>
            <person name="Eisenberg T."/>
            <person name="Kampfer P."/>
            <person name="Margos G."/>
            <person name="Contzen M."/>
            <person name="Busse H.J."/>
            <person name="Konrad R."/>
            <person name="Peters M."/>
            <person name="Sting R."/>
            <person name="Sing A."/>
        </authorList>
    </citation>
    <scope>NUCLEOTIDE SEQUENCE [LARGE SCALE GENOMIC DNA]</scope>
    <source>
        <strain evidence="1 2">PO100/5</strain>
    </source>
</reference>
<dbReference type="GeneID" id="75006873"/>
<protein>
    <recommendedName>
        <fullName evidence="3">Tail terminator</fullName>
    </recommendedName>
</protein>
<dbReference type="RefSeq" id="WP_087453212.1">
    <property type="nucleotide sequence ID" value="NZ_CP021417.2"/>
</dbReference>
<name>A0A7Y4UPJ7_9CORY</name>
<accession>A0A7Y4UPJ7</accession>
<evidence type="ECO:0000313" key="2">
    <source>
        <dbReference type="Proteomes" id="UP000195652"/>
    </source>
</evidence>
<evidence type="ECO:0000313" key="1">
    <source>
        <dbReference type="EMBL" id="ARU45325.1"/>
    </source>
</evidence>
<organism evidence="1 2">
    <name type="scientific">Corynebacterium silvaticum</name>
    <dbReference type="NCBI Taxonomy" id="2320431"/>
    <lineage>
        <taxon>Bacteria</taxon>
        <taxon>Bacillati</taxon>
        <taxon>Actinomycetota</taxon>
        <taxon>Actinomycetes</taxon>
        <taxon>Mycobacteriales</taxon>
        <taxon>Corynebacteriaceae</taxon>
        <taxon>Corynebacterium</taxon>
    </lineage>
</organism>